<evidence type="ECO:0000313" key="2">
    <source>
        <dbReference type="Proteomes" id="UP000299102"/>
    </source>
</evidence>
<dbReference type="AlphaFoldDB" id="A0A4C1X0X5"/>
<accession>A0A4C1X0X5</accession>
<organism evidence="1 2">
    <name type="scientific">Eumeta variegata</name>
    <name type="common">Bagworm moth</name>
    <name type="synonym">Eumeta japonica</name>
    <dbReference type="NCBI Taxonomy" id="151549"/>
    <lineage>
        <taxon>Eukaryota</taxon>
        <taxon>Metazoa</taxon>
        <taxon>Ecdysozoa</taxon>
        <taxon>Arthropoda</taxon>
        <taxon>Hexapoda</taxon>
        <taxon>Insecta</taxon>
        <taxon>Pterygota</taxon>
        <taxon>Neoptera</taxon>
        <taxon>Endopterygota</taxon>
        <taxon>Lepidoptera</taxon>
        <taxon>Glossata</taxon>
        <taxon>Ditrysia</taxon>
        <taxon>Tineoidea</taxon>
        <taxon>Psychidae</taxon>
        <taxon>Oiketicinae</taxon>
        <taxon>Eumeta</taxon>
    </lineage>
</organism>
<gene>
    <name evidence="1" type="ORF">EVAR_51233_1</name>
</gene>
<dbReference type="EMBL" id="BGZK01000715">
    <property type="protein sequence ID" value="GBP57386.1"/>
    <property type="molecule type" value="Genomic_DNA"/>
</dbReference>
<keyword evidence="2" id="KW-1185">Reference proteome</keyword>
<comment type="caution">
    <text evidence="1">The sequence shown here is derived from an EMBL/GenBank/DDBJ whole genome shotgun (WGS) entry which is preliminary data.</text>
</comment>
<evidence type="ECO:0000313" key="1">
    <source>
        <dbReference type="EMBL" id="GBP57386.1"/>
    </source>
</evidence>
<reference evidence="1 2" key="1">
    <citation type="journal article" date="2019" name="Commun. Biol.">
        <title>The bagworm genome reveals a unique fibroin gene that provides high tensile strength.</title>
        <authorList>
            <person name="Kono N."/>
            <person name="Nakamura H."/>
            <person name="Ohtoshi R."/>
            <person name="Tomita M."/>
            <person name="Numata K."/>
            <person name="Arakawa K."/>
        </authorList>
    </citation>
    <scope>NUCLEOTIDE SEQUENCE [LARGE SCALE GENOMIC DNA]</scope>
</reference>
<name>A0A4C1X0X5_EUMVA</name>
<sequence length="142" mass="15555">MIAATRLARSLDSAFKNPRSVIVPETACLKGGDAAGNATADGIDHESIDEGGALAEVEDQRRCGFIAVVYSKTCRRRAFIDWAEFGVKCGARSQPLFIGKELQVAPPSGVRRYLREHQHGDVIDLPDSSRYMRLVSYNILST</sequence>
<proteinExistence type="predicted"/>
<protein>
    <submittedName>
        <fullName evidence="1">Uncharacterized protein</fullName>
    </submittedName>
</protein>
<dbReference type="Proteomes" id="UP000299102">
    <property type="component" value="Unassembled WGS sequence"/>
</dbReference>